<evidence type="ECO:0000256" key="1">
    <source>
        <dbReference type="ARBA" id="ARBA00022448"/>
    </source>
</evidence>
<dbReference type="InterPro" id="IPR017900">
    <property type="entry name" value="4Fe4S_Fe_S_CS"/>
</dbReference>
<keyword evidence="2" id="KW-0004">4Fe-4S</keyword>
<dbReference type="PROSITE" id="PS00198">
    <property type="entry name" value="4FE4S_FER_1"/>
    <property type="match status" value="1"/>
</dbReference>
<dbReference type="InterPro" id="IPR051684">
    <property type="entry name" value="Electron_Trans/Redox"/>
</dbReference>
<keyword evidence="7" id="KW-0472">Membrane</keyword>
<dbReference type="InterPro" id="IPR017896">
    <property type="entry name" value="4Fe4S_Fe-S-bd"/>
</dbReference>
<keyword evidence="7" id="KW-1133">Transmembrane helix</keyword>
<dbReference type="Pfam" id="PF12801">
    <property type="entry name" value="Fer4_5"/>
    <property type="match status" value="2"/>
</dbReference>
<proteinExistence type="predicted"/>
<feature type="transmembrane region" description="Helical" evidence="7">
    <location>
        <begin position="133"/>
        <end position="154"/>
    </location>
</feature>
<dbReference type="SUPFAM" id="SSF54862">
    <property type="entry name" value="4Fe-4S ferredoxins"/>
    <property type="match status" value="1"/>
</dbReference>
<keyword evidence="1" id="KW-0813">Transport</keyword>
<feature type="domain" description="4Fe-4S ferredoxin-type" evidence="8">
    <location>
        <begin position="214"/>
        <end position="242"/>
    </location>
</feature>
<comment type="caution">
    <text evidence="9">The sequence shown here is derived from an EMBL/GenBank/DDBJ whole genome shotgun (WGS) entry which is preliminary data.</text>
</comment>
<feature type="transmembrane region" description="Helical" evidence="7">
    <location>
        <begin position="73"/>
        <end position="103"/>
    </location>
</feature>
<evidence type="ECO:0000256" key="4">
    <source>
        <dbReference type="ARBA" id="ARBA00022982"/>
    </source>
</evidence>
<keyword evidence="7" id="KW-0812">Transmembrane</keyword>
<dbReference type="EMBL" id="JASKYM010000001">
    <property type="protein sequence ID" value="MDK2562460.1"/>
    <property type="molecule type" value="Genomic_DNA"/>
</dbReference>
<evidence type="ECO:0000256" key="6">
    <source>
        <dbReference type="ARBA" id="ARBA00023014"/>
    </source>
</evidence>
<organism evidence="9 10">
    <name type="scientific">Romboutsia sedimentorum</name>
    <dbReference type="NCBI Taxonomy" id="1368474"/>
    <lineage>
        <taxon>Bacteria</taxon>
        <taxon>Bacillati</taxon>
        <taxon>Bacillota</taxon>
        <taxon>Clostridia</taxon>
        <taxon>Peptostreptococcales</taxon>
        <taxon>Peptostreptococcaceae</taxon>
        <taxon>Romboutsia</taxon>
    </lineage>
</organism>
<keyword evidence="4" id="KW-0249">Electron transport</keyword>
<dbReference type="Proteomes" id="UP001301012">
    <property type="component" value="Unassembled WGS sequence"/>
</dbReference>
<dbReference type="PANTHER" id="PTHR30176:SF3">
    <property type="entry name" value="FERREDOXIN-TYPE PROTEIN NAPH"/>
    <property type="match status" value="1"/>
</dbReference>
<feature type="transmembrane region" description="Helical" evidence="7">
    <location>
        <begin position="12"/>
        <end position="31"/>
    </location>
</feature>
<sequence>MKKITKVNKRLLIQIAVLITVIISAFNHYLISINEPIPWISESIFHYICPTCGVTSIYQFITSSTLWVDKIKSILGIVIGLSIILTIILGPVICGFICPFGVIQDLVARVGKKIFRGKYNNFISKKLDNKLEYLRYISLVLAVILTASSSVMVLEAINPYHAFLGIFNRSSISLIGVFILILIILGSLFIQRPWCKYLCPYGAFLGIFNKFKVFRVVRDKDRCLNCKRCNKKCPMGIEIQTNQALRDVRCISCLDCVDKKVCPKANTIYFTSKDLEENTNLDESLEVK</sequence>
<feature type="transmembrane region" description="Helical" evidence="7">
    <location>
        <begin position="166"/>
        <end position="190"/>
    </location>
</feature>
<dbReference type="RefSeq" id="WP_284131439.1">
    <property type="nucleotide sequence ID" value="NZ_JASKYM010000001.1"/>
</dbReference>
<keyword evidence="5" id="KW-0408">Iron</keyword>
<evidence type="ECO:0000256" key="5">
    <source>
        <dbReference type="ARBA" id="ARBA00023004"/>
    </source>
</evidence>
<protein>
    <submittedName>
        <fullName evidence="9">4Fe-4S binding protein</fullName>
    </submittedName>
</protein>
<name>A0ABT7E6A7_9FIRM</name>
<evidence type="ECO:0000256" key="3">
    <source>
        <dbReference type="ARBA" id="ARBA00022723"/>
    </source>
</evidence>
<accession>A0ABT7E6A7</accession>
<evidence type="ECO:0000259" key="8">
    <source>
        <dbReference type="PROSITE" id="PS51379"/>
    </source>
</evidence>
<evidence type="ECO:0000256" key="7">
    <source>
        <dbReference type="SAM" id="Phobius"/>
    </source>
</evidence>
<evidence type="ECO:0000313" key="10">
    <source>
        <dbReference type="Proteomes" id="UP001301012"/>
    </source>
</evidence>
<keyword evidence="6" id="KW-0411">Iron-sulfur</keyword>
<keyword evidence="10" id="KW-1185">Reference proteome</keyword>
<reference evidence="9 10" key="1">
    <citation type="submission" date="2023-05" db="EMBL/GenBank/DDBJ databases">
        <title>Rombocin, a short stable natural nisin variant, displays selective antimicrobial activity against Listeria monocytogenes and employs dual mode of action to kill target bacterial strains.</title>
        <authorList>
            <person name="Wambui J."/>
            <person name="Stephan R."/>
            <person name="Kuipers O.P."/>
        </authorList>
    </citation>
    <scope>NUCLEOTIDE SEQUENCE [LARGE SCALE GENOMIC DNA]</scope>
    <source>
        <strain evidence="9 10">RC002</strain>
    </source>
</reference>
<dbReference type="Gene3D" id="3.30.70.20">
    <property type="match status" value="1"/>
</dbReference>
<dbReference type="PROSITE" id="PS51379">
    <property type="entry name" value="4FE4S_FER_2"/>
    <property type="match status" value="1"/>
</dbReference>
<evidence type="ECO:0000313" key="9">
    <source>
        <dbReference type="EMBL" id="MDK2562460.1"/>
    </source>
</evidence>
<dbReference type="PANTHER" id="PTHR30176">
    <property type="entry name" value="FERREDOXIN-TYPE PROTEIN NAPH"/>
    <property type="match status" value="1"/>
</dbReference>
<keyword evidence="3" id="KW-0479">Metal-binding</keyword>
<evidence type="ECO:0000256" key="2">
    <source>
        <dbReference type="ARBA" id="ARBA00022485"/>
    </source>
</evidence>
<gene>
    <name evidence="9" type="ORF">QOZ84_02775</name>
</gene>